<evidence type="ECO:0000313" key="2">
    <source>
        <dbReference type="Proteomes" id="UP000291213"/>
    </source>
</evidence>
<comment type="caution">
    <text evidence="1">The sequence shown here is derived from an EMBL/GenBank/DDBJ whole genome shotgun (WGS) entry which is preliminary data.</text>
</comment>
<gene>
    <name evidence="1" type="ORF">apy_16130</name>
</gene>
<proteinExistence type="predicted"/>
<protein>
    <submittedName>
        <fullName evidence="1">Uncharacterized protein</fullName>
    </submittedName>
</protein>
<sequence length="180" mass="19385">MTGPLPSSTEEKTQEPTIEPAMYAEQQAGDLASDNTAMPETYLLEKFTPSKHLSKVACNPMVVALSLIEGSIIARVRGKTIASLISIIERHLMLSRNPGNSMIIFIVSGDSGKKLHIVLDTSSRELGVCVKELASYLNDPGVEKKASVKGLESIIDKISNVAGDIIILWVPKSILGLQRG</sequence>
<accession>A0A401HC22</accession>
<dbReference type="AlphaFoldDB" id="A0A401HC22"/>
<name>A0A401HC22_AERPX</name>
<reference evidence="1 2" key="1">
    <citation type="submission" date="2017-02" db="EMBL/GenBank/DDBJ databases">
        <title>isolation and characterization of a novel temperate virus Aeropyrum globular virus 1 infecting hyperthermophilic archaeon Aeropyrum.</title>
        <authorList>
            <person name="Yumiya M."/>
            <person name="Yoshida T."/>
            <person name="Sako Y."/>
        </authorList>
    </citation>
    <scope>NUCLEOTIDE SEQUENCE [LARGE SCALE GENOMIC DNA]</scope>
    <source>
        <strain evidence="1 2">YK1-12-2013</strain>
    </source>
</reference>
<dbReference type="Proteomes" id="UP000291213">
    <property type="component" value="Unassembled WGS sequence"/>
</dbReference>
<organism evidence="1 2">
    <name type="scientific">Aeropyrum pernix</name>
    <dbReference type="NCBI Taxonomy" id="56636"/>
    <lineage>
        <taxon>Archaea</taxon>
        <taxon>Thermoproteota</taxon>
        <taxon>Thermoprotei</taxon>
        <taxon>Desulfurococcales</taxon>
        <taxon>Desulfurococcaceae</taxon>
        <taxon>Aeropyrum</taxon>
    </lineage>
</organism>
<dbReference type="EMBL" id="BDMD01000141">
    <property type="protein sequence ID" value="GBF09888.1"/>
    <property type="molecule type" value="Genomic_DNA"/>
</dbReference>
<dbReference type="OrthoDB" id="380489at2157"/>
<evidence type="ECO:0000313" key="1">
    <source>
        <dbReference type="EMBL" id="GBF09888.1"/>
    </source>
</evidence>
<dbReference type="RefSeq" id="WP_131160787.1">
    <property type="nucleotide sequence ID" value="NZ_BDMD01000141.1"/>
</dbReference>